<protein>
    <submittedName>
        <fullName evidence="9">BTAD domain-containing putative transcriptional regulator</fullName>
    </submittedName>
</protein>
<dbReference type="SUPFAM" id="SSF48452">
    <property type="entry name" value="TPR-like"/>
    <property type="match status" value="1"/>
</dbReference>
<dbReference type="InterPro" id="IPR005158">
    <property type="entry name" value="BTAD"/>
</dbReference>
<comment type="similarity">
    <text evidence="1">Belongs to the AfsR/DnrI/RedD regulatory family.</text>
</comment>
<keyword evidence="5" id="KW-0804">Transcription</keyword>
<evidence type="ECO:0000313" key="9">
    <source>
        <dbReference type="EMBL" id="MFF9886169.1"/>
    </source>
</evidence>
<accession>A0ABW6Z512</accession>
<evidence type="ECO:0000256" key="4">
    <source>
        <dbReference type="ARBA" id="ARBA00023125"/>
    </source>
</evidence>
<feature type="domain" description="OmpR/PhoB-type" evidence="8">
    <location>
        <begin position="22"/>
        <end position="127"/>
    </location>
</feature>
<reference evidence="9 10" key="1">
    <citation type="submission" date="2024-10" db="EMBL/GenBank/DDBJ databases">
        <title>The Natural Products Discovery Center: Release of the First 8490 Sequenced Strains for Exploring Actinobacteria Biosynthetic Diversity.</title>
        <authorList>
            <person name="Kalkreuter E."/>
            <person name="Kautsar S.A."/>
            <person name="Yang D."/>
            <person name="Bader C.D."/>
            <person name="Teijaro C.N."/>
            <person name="Fluegel L."/>
            <person name="Davis C.M."/>
            <person name="Simpson J.R."/>
            <person name="Lauterbach L."/>
            <person name="Steele A.D."/>
            <person name="Gui C."/>
            <person name="Meng S."/>
            <person name="Li G."/>
            <person name="Viehrig K."/>
            <person name="Ye F."/>
            <person name="Su P."/>
            <person name="Kiefer A.F."/>
            <person name="Nichols A."/>
            <person name="Cepeda A.J."/>
            <person name="Yan W."/>
            <person name="Fan B."/>
            <person name="Jiang Y."/>
            <person name="Adhikari A."/>
            <person name="Zheng C.-J."/>
            <person name="Schuster L."/>
            <person name="Cowan T.M."/>
            <person name="Smanski M.J."/>
            <person name="Chevrette M.G."/>
            <person name="De Carvalho L.P.S."/>
            <person name="Shen B."/>
        </authorList>
    </citation>
    <scope>NUCLEOTIDE SEQUENCE [LARGE SCALE GENOMIC DNA]</scope>
    <source>
        <strain evidence="9 10">NPDC013366</strain>
    </source>
</reference>
<gene>
    <name evidence="9" type="ORF">ACF1HC_31925</name>
</gene>
<keyword evidence="3" id="KW-0805">Transcription regulation</keyword>
<dbReference type="InterPro" id="IPR011990">
    <property type="entry name" value="TPR-like_helical_dom_sf"/>
</dbReference>
<sequence>MPSVTTYSTGHPPDLLSPSPVTTLARTADAPEFRVLGTLEVRRGTAVYRPRGPKVRKLLALLVVRANDIVTMDQLVDELWEGAPPATAQNTARTHVYHLRQELGRQLGPDLVHALLVTESTGYSLRVDERQTDLTAFHGFYRQGCRQLRSGHVESAYESFGAALGLWRGTVLVDVRQGRVLTAHAREMEEFHLHAQEKRIEAAMRLGHYHELLPQLMNLVARHPYNEWLHAQLIDALHRAGRRGDALRAFQDVRTVLADELGVEPSADLRRVHQCVLMGERAA</sequence>
<dbReference type="InterPro" id="IPR036388">
    <property type="entry name" value="WH-like_DNA-bd_sf"/>
</dbReference>
<feature type="DNA-binding region" description="OmpR/PhoB-type" evidence="6">
    <location>
        <begin position="22"/>
        <end position="127"/>
    </location>
</feature>
<name>A0ABW6Z512_9ACTN</name>
<proteinExistence type="inferred from homology"/>
<keyword evidence="4 6" id="KW-0238">DNA-binding</keyword>
<dbReference type="SUPFAM" id="SSF46894">
    <property type="entry name" value="C-terminal effector domain of the bipartite response regulators"/>
    <property type="match status" value="1"/>
</dbReference>
<organism evidence="9 10">
    <name type="scientific">Streptomyces eurythermus</name>
    <dbReference type="NCBI Taxonomy" id="42237"/>
    <lineage>
        <taxon>Bacteria</taxon>
        <taxon>Bacillati</taxon>
        <taxon>Actinomycetota</taxon>
        <taxon>Actinomycetes</taxon>
        <taxon>Kitasatosporales</taxon>
        <taxon>Streptomycetaceae</taxon>
        <taxon>Streptomyces</taxon>
    </lineage>
</organism>
<keyword evidence="2" id="KW-0902">Two-component regulatory system</keyword>
<evidence type="ECO:0000256" key="5">
    <source>
        <dbReference type="ARBA" id="ARBA00023163"/>
    </source>
</evidence>
<dbReference type="CDD" id="cd15831">
    <property type="entry name" value="BTAD"/>
    <property type="match status" value="1"/>
</dbReference>
<dbReference type="RefSeq" id="WP_078637659.1">
    <property type="nucleotide sequence ID" value="NZ_JBEYZS010000031.1"/>
</dbReference>
<dbReference type="InterPro" id="IPR051677">
    <property type="entry name" value="AfsR-DnrI-RedD_regulator"/>
</dbReference>
<dbReference type="SMART" id="SM00862">
    <property type="entry name" value="Trans_reg_C"/>
    <property type="match status" value="1"/>
</dbReference>
<evidence type="ECO:0000256" key="2">
    <source>
        <dbReference type="ARBA" id="ARBA00023012"/>
    </source>
</evidence>
<evidence type="ECO:0000313" key="10">
    <source>
        <dbReference type="Proteomes" id="UP001603418"/>
    </source>
</evidence>
<dbReference type="PROSITE" id="PS51755">
    <property type="entry name" value="OMPR_PHOB"/>
    <property type="match status" value="1"/>
</dbReference>
<dbReference type="PANTHER" id="PTHR35807:SF1">
    <property type="entry name" value="TRANSCRIPTIONAL REGULATOR REDD"/>
    <property type="match status" value="1"/>
</dbReference>
<evidence type="ECO:0000256" key="6">
    <source>
        <dbReference type="PROSITE-ProRule" id="PRU01091"/>
    </source>
</evidence>
<evidence type="ECO:0000256" key="3">
    <source>
        <dbReference type="ARBA" id="ARBA00023015"/>
    </source>
</evidence>
<evidence type="ECO:0000256" key="7">
    <source>
        <dbReference type="SAM" id="MobiDB-lite"/>
    </source>
</evidence>
<evidence type="ECO:0000259" key="8">
    <source>
        <dbReference type="PROSITE" id="PS51755"/>
    </source>
</evidence>
<dbReference type="Pfam" id="PF03704">
    <property type="entry name" value="BTAD"/>
    <property type="match status" value="1"/>
</dbReference>
<dbReference type="Proteomes" id="UP001603418">
    <property type="component" value="Unassembled WGS sequence"/>
</dbReference>
<keyword evidence="10" id="KW-1185">Reference proteome</keyword>
<dbReference type="Gene3D" id="1.25.40.10">
    <property type="entry name" value="Tetratricopeptide repeat domain"/>
    <property type="match status" value="1"/>
</dbReference>
<dbReference type="EMBL" id="JBICBM010000018">
    <property type="protein sequence ID" value="MFF9886169.1"/>
    <property type="molecule type" value="Genomic_DNA"/>
</dbReference>
<feature type="region of interest" description="Disordered" evidence="7">
    <location>
        <begin position="1"/>
        <end position="20"/>
    </location>
</feature>
<dbReference type="Gene3D" id="1.10.10.10">
    <property type="entry name" value="Winged helix-like DNA-binding domain superfamily/Winged helix DNA-binding domain"/>
    <property type="match status" value="1"/>
</dbReference>
<dbReference type="SMART" id="SM01043">
    <property type="entry name" value="BTAD"/>
    <property type="match status" value="1"/>
</dbReference>
<evidence type="ECO:0000256" key="1">
    <source>
        <dbReference type="ARBA" id="ARBA00005820"/>
    </source>
</evidence>
<comment type="caution">
    <text evidence="9">The sequence shown here is derived from an EMBL/GenBank/DDBJ whole genome shotgun (WGS) entry which is preliminary data.</text>
</comment>
<dbReference type="InterPro" id="IPR001867">
    <property type="entry name" value="OmpR/PhoB-type_DNA-bd"/>
</dbReference>
<dbReference type="InterPro" id="IPR016032">
    <property type="entry name" value="Sig_transdc_resp-reg_C-effctor"/>
</dbReference>
<dbReference type="Pfam" id="PF00486">
    <property type="entry name" value="Trans_reg_C"/>
    <property type="match status" value="1"/>
</dbReference>
<dbReference type="PANTHER" id="PTHR35807">
    <property type="entry name" value="TRANSCRIPTIONAL REGULATOR REDD-RELATED"/>
    <property type="match status" value="1"/>
</dbReference>